<dbReference type="HAMAP" id="MF_00321">
    <property type="entry name" value="GTPase_EngB"/>
    <property type="match status" value="1"/>
</dbReference>
<dbReference type="InterPro" id="IPR030393">
    <property type="entry name" value="G_ENGB_dom"/>
</dbReference>
<dbReference type="CDD" id="cd01876">
    <property type="entry name" value="YihA_EngB"/>
    <property type="match status" value="1"/>
</dbReference>
<evidence type="ECO:0000256" key="4">
    <source>
        <dbReference type="ARBA" id="ARBA00022723"/>
    </source>
</evidence>
<dbReference type="Proteomes" id="UP000002630">
    <property type="component" value="Linkage Group LG10"/>
</dbReference>
<dbReference type="AlphaFoldDB" id="D8LDH7"/>
<evidence type="ECO:0000256" key="10">
    <source>
        <dbReference type="SAM" id="MobiDB-lite"/>
    </source>
</evidence>
<accession>D8LDH7</accession>
<dbReference type="GO" id="GO:0051301">
    <property type="term" value="P:cell division"/>
    <property type="evidence" value="ECO:0007669"/>
    <property type="project" value="UniProtKB-KW"/>
</dbReference>
<dbReference type="GO" id="GO:0005829">
    <property type="term" value="C:cytosol"/>
    <property type="evidence" value="ECO:0007669"/>
    <property type="project" value="TreeGrafter"/>
</dbReference>
<dbReference type="GO" id="GO:0046872">
    <property type="term" value="F:metal ion binding"/>
    <property type="evidence" value="ECO:0007669"/>
    <property type="project" value="UniProtKB-KW"/>
</dbReference>
<keyword evidence="6" id="KW-0460">Magnesium</keyword>
<protein>
    <submittedName>
        <fullName evidence="12">YihA6, YihA/EngB-like GTPase</fullName>
    </submittedName>
</protein>
<dbReference type="Gene3D" id="3.40.50.300">
    <property type="entry name" value="P-loop containing nucleotide triphosphate hydrolases"/>
    <property type="match status" value="1"/>
</dbReference>
<evidence type="ECO:0000313" key="12">
    <source>
        <dbReference type="EMBL" id="CBN74042.1"/>
    </source>
</evidence>
<name>D8LDH7_ECTSI</name>
<evidence type="ECO:0000256" key="1">
    <source>
        <dbReference type="ARBA" id="ARBA00001946"/>
    </source>
</evidence>
<keyword evidence="5" id="KW-0547">Nucleotide-binding</keyword>
<keyword evidence="13" id="KW-1185">Reference proteome</keyword>
<dbReference type="GO" id="GO:0005525">
    <property type="term" value="F:GTP binding"/>
    <property type="evidence" value="ECO:0007669"/>
    <property type="project" value="UniProtKB-KW"/>
</dbReference>
<keyword evidence="4" id="KW-0479">Metal-binding</keyword>
<feature type="compositionally biased region" description="Polar residues" evidence="10">
    <location>
        <begin position="75"/>
        <end position="93"/>
    </location>
</feature>
<feature type="domain" description="EngB-type G" evidence="11">
    <location>
        <begin position="281"/>
        <end position="460"/>
    </location>
</feature>
<keyword evidence="8" id="KW-0717">Septation</keyword>
<evidence type="ECO:0000313" key="13">
    <source>
        <dbReference type="Proteomes" id="UP000002630"/>
    </source>
</evidence>
<evidence type="ECO:0000256" key="3">
    <source>
        <dbReference type="ARBA" id="ARBA00022618"/>
    </source>
</evidence>
<dbReference type="eggNOG" id="KOG2486">
    <property type="taxonomic scope" value="Eukaryota"/>
</dbReference>
<dbReference type="InParanoid" id="D8LDH7"/>
<evidence type="ECO:0000256" key="9">
    <source>
        <dbReference type="ARBA" id="ARBA00023306"/>
    </source>
</evidence>
<comment type="cofactor">
    <cofactor evidence="1">
        <name>Mg(2+)</name>
        <dbReference type="ChEBI" id="CHEBI:18420"/>
    </cofactor>
</comment>
<comment type="similarity">
    <text evidence="2">Belongs to the TRAFAC class TrmE-Era-EngA-EngB-Septin-like GTPase superfamily. EngB GTPase family.</text>
</comment>
<evidence type="ECO:0000256" key="8">
    <source>
        <dbReference type="ARBA" id="ARBA00023210"/>
    </source>
</evidence>
<dbReference type="SUPFAM" id="SSF52540">
    <property type="entry name" value="P-loop containing nucleoside triphosphate hydrolases"/>
    <property type="match status" value="1"/>
</dbReference>
<dbReference type="PANTHER" id="PTHR11649:SF13">
    <property type="entry name" value="ENGB-TYPE G DOMAIN-CONTAINING PROTEIN"/>
    <property type="match status" value="1"/>
</dbReference>
<evidence type="ECO:0000259" key="11">
    <source>
        <dbReference type="PROSITE" id="PS51706"/>
    </source>
</evidence>
<dbReference type="InterPro" id="IPR027417">
    <property type="entry name" value="P-loop_NTPase"/>
</dbReference>
<dbReference type="PANTHER" id="PTHR11649">
    <property type="entry name" value="MSS1/TRME-RELATED GTP-BINDING PROTEIN"/>
    <property type="match status" value="1"/>
</dbReference>
<keyword evidence="7" id="KW-0342">GTP-binding</keyword>
<evidence type="ECO:0000256" key="6">
    <source>
        <dbReference type="ARBA" id="ARBA00022842"/>
    </source>
</evidence>
<dbReference type="InterPro" id="IPR019987">
    <property type="entry name" value="GTP-bd_ribosome_bio_YsxC"/>
</dbReference>
<dbReference type="EMBL" id="FN649735">
    <property type="protein sequence ID" value="CBN74042.1"/>
    <property type="molecule type" value="Genomic_DNA"/>
</dbReference>
<reference evidence="12 13" key="1">
    <citation type="journal article" date="2010" name="Nature">
        <title>The Ectocarpus genome and the independent evolution of multicellularity in brown algae.</title>
        <authorList>
            <person name="Cock J.M."/>
            <person name="Sterck L."/>
            <person name="Rouze P."/>
            <person name="Scornet D."/>
            <person name="Allen A.E."/>
            <person name="Amoutzias G."/>
            <person name="Anthouard V."/>
            <person name="Artiguenave F."/>
            <person name="Aury J.M."/>
            <person name="Badger J.H."/>
            <person name="Beszteri B."/>
            <person name="Billiau K."/>
            <person name="Bonnet E."/>
            <person name="Bothwell J.H."/>
            <person name="Bowler C."/>
            <person name="Boyen C."/>
            <person name="Brownlee C."/>
            <person name="Carrano C.J."/>
            <person name="Charrier B."/>
            <person name="Cho G.Y."/>
            <person name="Coelho S.M."/>
            <person name="Collen J."/>
            <person name="Corre E."/>
            <person name="Da Silva C."/>
            <person name="Delage L."/>
            <person name="Delaroque N."/>
            <person name="Dittami S.M."/>
            <person name="Doulbeau S."/>
            <person name="Elias M."/>
            <person name="Farnham G."/>
            <person name="Gachon C.M."/>
            <person name="Gschloessl B."/>
            <person name="Heesch S."/>
            <person name="Jabbari K."/>
            <person name="Jubin C."/>
            <person name="Kawai H."/>
            <person name="Kimura K."/>
            <person name="Kloareg B."/>
            <person name="Kupper F.C."/>
            <person name="Lang D."/>
            <person name="Le Bail A."/>
            <person name="Leblanc C."/>
            <person name="Lerouge P."/>
            <person name="Lohr M."/>
            <person name="Lopez P.J."/>
            <person name="Martens C."/>
            <person name="Maumus F."/>
            <person name="Michel G."/>
            <person name="Miranda-Saavedra D."/>
            <person name="Morales J."/>
            <person name="Moreau H."/>
            <person name="Motomura T."/>
            <person name="Nagasato C."/>
            <person name="Napoli C.A."/>
            <person name="Nelson D.R."/>
            <person name="Nyvall-Collen P."/>
            <person name="Peters A.F."/>
            <person name="Pommier C."/>
            <person name="Potin P."/>
            <person name="Poulain J."/>
            <person name="Quesneville H."/>
            <person name="Read B."/>
            <person name="Rensing S.A."/>
            <person name="Ritter A."/>
            <person name="Rousvoal S."/>
            <person name="Samanta M."/>
            <person name="Samson G."/>
            <person name="Schroeder D.C."/>
            <person name="Segurens B."/>
            <person name="Strittmatter M."/>
            <person name="Tonon T."/>
            <person name="Tregear J.W."/>
            <person name="Valentin K."/>
            <person name="von Dassow P."/>
            <person name="Yamagishi T."/>
            <person name="Van de Peer Y."/>
            <person name="Wincker P."/>
        </authorList>
    </citation>
    <scope>NUCLEOTIDE SEQUENCE [LARGE SCALE GENOMIC DNA]</scope>
    <source>
        <strain evidence="13">Ec32 / CCAP1310/4</strain>
    </source>
</reference>
<feature type="region of interest" description="Disordered" evidence="10">
    <location>
        <begin position="72"/>
        <end position="93"/>
    </location>
</feature>
<evidence type="ECO:0000256" key="7">
    <source>
        <dbReference type="ARBA" id="ARBA00023134"/>
    </source>
</evidence>
<dbReference type="InterPro" id="IPR006073">
    <property type="entry name" value="GTP-bd"/>
</dbReference>
<dbReference type="STRING" id="2880.D8LDH7"/>
<evidence type="ECO:0000256" key="5">
    <source>
        <dbReference type="ARBA" id="ARBA00022741"/>
    </source>
</evidence>
<dbReference type="NCBIfam" id="TIGR03598">
    <property type="entry name" value="GTPase_YsxC"/>
    <property type="match status" value="1"/>
</dbReference>
<dbReference type="Pfam" id="PF01926">
    <property type="entry name" value="MMR_HSR1"/>
    <property type="match status" value="1"/>
</dbReference>
<dbReference type="OrthoDB" id="391988at2759"/>
<feature type="compositionally biased region" description="Basic and acidic residues" evidence="10">
    <location>
        <begin position="201"/>
        <end position="222"/>
    </location>
</feature>
<gene>
    <name evidence="12" type="primary">YihA6</name>
    <name evidence="12" type="ORF">Esi_0012_0084</name>
</gene>
<keyword evidence="3" id="KW-0132">Cell division</keyword>
<keyword evidence="9" id="KW-0131">Cell cycle</keyword>
<sequence>MGMGRGKRTEQLSFHGTCRAYVSIIECPGGAWWLVQRATAKKSSHCARGRGTTCGVKDKEDFFEGEKERLKNNGEGLQQITDPSTGDGTRRSMPSSSLCGWALALSIAQLLLCNARGELAVSPTRPRHYVGNPVAFAALPSFFVAPATVSGGVGMGARRRERATCGGRNRRFEGVSCLEAKKSEIKAEEAEFRAAARELEKMEKKKENKTKERARKREERKPKAPRGRVGDPQDDQDGPGKAGRNPFKKEKIVSKFGANDIRKVEFVGSYDDKEEIWPRTNLPEIAFLGRSNVGKSSMLNTLFGEPVAKVSKTPGRTRKINIFKAKNGNDKDVCYFADLPGYGYAKMSKDKQRTIEKFLGMYLERRSNLKLLILLADSRREPLASDAGVLEYAEDKEDRLYKILLVATKVDKLNTMESVVNIKRLQEAFELPPGLPVSFSAITGQGKKEIWSYIRQAAAAQP</sequence>
<feature type="region of interest" description="Disordered" evidence="10">
    <location>
        <begin position="201"/>
        <end position="249"/>
    </location>
</feature>
<proteinExistence type="inferred from homology"/>
<dbReference type="EMBL" id="FN647877">
    <property type="protein sequence ID" value="CBN74042.1"/>
    <property type="molecule type" value="Genomic_DNA"/>
</dbReference>
<evidence type="ECO:0000256" key="2">
    <source>
        <dbReference type="ARBA" id="ARBA00009638"/>
    </source>
</evidence>
<organism evidence="12 13">
    <name type="scientific">Ectocarpus siliculosus</name>
    <name type="common">Brown alga</name>
    <name type="synonym">Conferva siliculosa</name>
    <dbReference type="NCBI Taxonomy" id="2880"/>
    <lineage>
        <taxon>Eukaryota</taxon>
        <taxon>Sar</taxon>
        <taxon>Stramenopiles</taxon>
        <taxon>Ochrophyta</taxon>
        <taxon>PX clade</taxon>
        <taxon>Phaeophyceae</taxon>
        <taxon>Ectocarpales</taxon>
        <taxon>Ectocarpaceae</taxon>
        <taxon>Ectocarpus</taxon>
    </lineage>
</organism>
<dbReference type="PROSITE" id="PS51706">
    <property type="entry name" value="G_ENGB"/>
    <property type="match status" value="1"/>
</dbReference>